<dbReference type="SUPFAM" id="SSF52499">
    <property type="entry name" value="Isochorismatase-like hydrolases"/>
    <property type="match status" value="1"/>
</dbReference>
<dbReference type="Pfam" id="PF00857">
    <property type="entry name" value="Isochorismatase"/>
    <property type="match status" value="1"/>
</dbReference>
<dbReference type="Proteomes" id="UP000232062">
    <property type="component" value="Unassembled WGS sequence"/>
</dbReference>
<accession>A0A2M9WD78</accession>
<dbReference type="PANTHER" id="PTHR43559">
    <property type="entry name" value="HYDROLASE YCAC-RELATED"/>
    <property type="match status" value="1"/>
</dbReference>
<dbReference type="AlphaFoldDB" id="A0A2M9WD78"/>
<dbReference type="Gene3D" id="3.40.50.850">
    <property type="entry name" value="Isochorismatase-like"/>
    <property type="match status" value="1"/>
</dbReference>
<evidence type="ECO:0000259" key="1">
    <source>
        <dbReference type="Pfam" id="PF00857"/>
    </source>
</evidence>
<comment type="caution">
    <text evidence="2">The sequence shown here is derived from an EMBL/GenBank/DDBJ whole genome shotgun (WGS) entry which is preliminary data.</text>
</comment>
<name>A0A2M9WD78_9GAMM</name>
<evidence type="ECO:0000313" key="3">
    <source>
        <dbReference type="Proteomes" id="UP000232062"/>
    </source>
</evidence>
<dbReference type="InterPro" id="IPR053152">
    <property type="entry name" value="Hydrolase_YcaC-like"/>
</dbReference>
<dbReference type="STRING" id="1076549.HA45_22185"/>
<gene>
    <name evidence="2" type="ORF">PRCB_11145</name>
</gene>
<sequence length="189" mass="20209">MGNDLTLNPVDVQFLFADLQPTLVNTSITNSPTQLAGNAGSLAKVAAVLKLPMLFLTVAKGEVIPELTPYSTPQNTLFRTNADPFQVPDIVNALGKNKRKALIISGYSTEVAVLLSVLDAIRHDYHVHVVVDCIGSRSNRTESASLVQISQAGAVQTSVLTVAAQLAPEFSNEPGKTILSIISEVMKRQ</sequence>
<dbReference type="InterPro" id="IPR000868">
    <property type="entry name" value="Isochorismatase-like_dom"/>
</dbReference>
<protein>
    <submittedName>
        <fullName evidence="2">Isochorismatase</fullName>
    </submittedName>
</protein>
<feature type="domain" description="Isochorismatase-like" evidence="1">
    <location>
        <begin position="61"/>
        <end position="158"/>
    </location>
</feature>
<dbReference type="OrthoDB" id="6504999at2"/>
<dbReference type="EMBL" id="PIQI01000016">
    <property type="protein sequence ID" value="PJZ05477.1"/>
    <property type="molecule type" value="Genomic_DNA"/>
</dbReference>
<reference evidence="2 3" key="1">
    <citation type="submission" date="2017-11" db="EMBL/GenBank/DDBJ databases">
        <title>The genome sequence of Pantoea rodasii DSM 26611.</title>
        <authorList>
            <person name="Gao J."/>
            <person name="Mao X."/>
            <person name="Sun J."/>
        </authorList>
    </citation>
    <scope>NUCLEOTIDE SEQUENCE [LARGE SCALE GENOMIC DNA]</scope>
    <source>
        <strain evidence="2 3">DSM 26611</strain>
    </source>
</reference>
<proteinExistence type="predicted"/>
<dbReference type="InterPro" id="IPR036380">
    <property type="entry name" value="Isochorismatase-like_sf"/>
</dbReference>
<dbReference type="PANTHER" id="PTHR43559:SF1">
    <property type="entry name" value="HYDROLASE"/>
    <property type="match status" value="1"/>
</dbReference>
<keyword evidence="3" id="KW-1185">Reference proteome</keyword>
<organism evidence="2 3">
    <name type="scientific">Pantoea rodasii</name>
    <dbReference type="NCBI Taxonomy" id="1076549"/>
    <lineage>
        <taxon>Bacteria</taxon>
        <taxon>Pseudomonadati</taxon>
        <taxon>Pseudomonadota</taxon>
        <taxon>Gammaproteobacteria</taxon>
        <taxon>Enterobacterales</taxon>
        <taxon>Erwiniaceae</taxon>
        <taxon>Pantoea</taxon>
    </lineage>
</organism>
<evidence type="ECO:0000313" key="2">
    <source>
        <dbReference type="EMBL" id="PJZ05477.1"/>
    </source>
</evidence>